<organism evidence="1 2">
    <name type="scientific">Daphnia magna</name>
    <dbReference type="NCBI Taxonomy" id="35525"/>
    <lineage>
        <taxon>Eukaryota</taxon>
        <taxon>Metazoa</taxon>
        <taxon>Ecdysozoa</taxon>
        <taxon>Arthropoda</taxon>
        <taxon>Crustacea</taxon>
        <taxon>Branchiopoda</taxon>
        <taxon>Diplostraca</taxon>
        <taxon>Cladocera</taxon>
        <taxon>Anomopoda</taxon>
        <taxon>Daphniidae</taxon>
        <taxon>Daphnia</taxon>
    </lineage>
</organism>
<evidence type="ECO:0000313" key="2">
    <source>
        <dbReference type="Proteomes" id="UP000076858"/>
    </source>
</evidence>
<comment type="caution">
    <text evidence="1">The sequence shown here is derived from an EMBL/GenBank/DDBJ whole genome shotgun (WGS) entry which is preliminary data.</text>
</comment>
<evidence type="ECO:0000313" key="1">
    <source>
        <dbReference type="EMBL" id="KZS10099.1"/>
    </source>
</evidence>
<reference evidence="1 2" key="1">
    <citation type="submission" date="2016-03" db="EMBL/GenBank/DDBJ databases">
        <title>EvidentialGene: Evidence-directed Construction of Genes on Genomes.</title>
        <authorList>
            <person name="Gilbert D.G."/>
            <person name="Choi J.-H."/>
            <person name="Mockaitis K."/>
            <person name="Colbourne J."/>
            <person name="Pfrender M."/>
        </authorList>
    </citation>
    <scope>NUCLEOTIDE SEQUENCE [LARGE SCALE GENOMIC DNA]</scope>
    <source>
        <strain evidence="1 2">Xinb3</strain>
        <tissue evidence="1">Complete organism</tissue>
    </source>
</reference>
<protein>
    <submittedName>
        <fullName evidence="1">Uncharacterized protein</fullName>
    </submittedName>
</protein>
<keyword evidence="2" id="KW-1185">Reference proteome</keyword>
<proteinExistence type="predicted"/>
<dbReference type="EMBL" id="LRGB01001892">
    <property type="protein sequence ID" value="KZS10099.1"/>
    <property type="molecule type" value="Genomic_DNA"/>
</dbReference>
<sequence>MQHYAFTARWIPGKENQDSDALSIAPIAAATSQDELAEGASFVPPRIALLCAIDGSDPKVIDPVLEKVKAAVDTDPVLKELREVFLNGLDFLSKDNVKINTRNRQLYYYHFGVEHNFGSNSMSIYSVTFSKANVSKAIDREDKDLTQQDYRNLEPFTQLGFNNKTKQIAKIAEMAYELELKFY</sequence>
<name>A0A162CTL1_9CRUS</name>
<gene>
    <name evidence="1" type="ORF">APZ42_025515</name>
</gene>
<dbReference type="Proteomes" id="UP000076858">
    <property type="component" value="Unassembled WGS sequence"/>
</dbReference>
<accession>A0A162CTL1</accession>
<dbReference type="AlphaFoldDB" id="A0A162CTL1"/>